<dbReference type="KEGG" id="ptm:GSPATT00036321001"/>
<evidence type="ECO:0000313" key="3">
    <source>
        <dbReference type="Proteomes" id="UP000000600"/>
    </source>
</evidence>
<gene>
    <name evidence="2" type="ORF">GSPATT00036321001</name>
</gene>
<dbReference type="HOGENOM" id="CLU_1781061_0_0_1"/>
<reference evidence="2 3" key="1">
    <citation type="journal article" date="2006" name="Nature">
        <title>Global trends of whole-genome duplications revealed by the ciliate Paramecium tetraurelia.</title>
        <authorList>
            <consortium name="Genoscope"/>
            <person name="Aury J.-M."/>
            <person name="Jaillon O."/>
            <person name="Duret L."/>
            <person name="Noel B."/>
            <person name="Jubin C."/>
            <person name="Porcel B.M."/>
            <person name="Segurens B."/>
            <person name="Daubin V."/>
            <person name="Anthouard V."/>
            <person name="Aiach N."/>
            <person name="Arnaiz O."/>
            <person name="Billaut A."/>
            <person name="Beisson J."/>
            <person name="Blanc I."/>
            <person name="Bouhouche K."/>
            <person name="Camara F."/>
            <person name="Duharcourt S."/>
            <person name="Guigo R."/>
            <person name="Gogendeau D."/>
            <person name="Katinka M."/>
            <person name="Keller A.-M."/>
            <person name="Kissmehl R."/>
            <person name="Klotz C."/>
            <person name="Koll F."/>
            <person name="Le Moue A."/>
            <person name="Lepere C."/>
            <person name="Malinsky S."/>
            <person name="Nowacki M."/>
            <person name="Nowak J.K."/>
            <person name="Plattner H."/>
            <person name="Poulain J."/>
            <person name="Ruiz F."/>
            <person name="Serrano V."/>
            <person name="Zagulski M."/>
            <person name="Dessen P."/>
            <person name="Betermier M."/>
            <person name="Weissenbach J."/>
            <person name="Scarpelli C."/>
            <person name="Schachter V."/>
            <person name="Sperling L."/>
            <person name="Meyer E."/>
            <person name="Cohen J."/>
            <person name="Wincker P."/>
        </authorList>
    </citation>
    <scope>NUCLEOTIDE SEQUENCE [LARGE SCALE GENOMIC DNA]</scope>
    <source>
        <strain evidence="2 3">Stock d4-2</strain>
    </source>
</reference>
<dbReference type="OrthoDB" id="445580at2759"/>
<dbReference type="EMBL" id="CT868051">
    <property type="protein sequence ID" value="CAK67186.1"/>
    <property type="molecule type" value="Genomic_DNA"/>
</dbReference>
<feature type="region of interest" description="Disordered" evidence="1">
    <location>
        <begin position="43"/>
        <end position="63"/>
    </location>
</feature>
<organism evidence="2 3">
    <name type="scientific">Paramecium tetraurelia</name>
    <dbReference type="NCBI Taxonomy" id="5888"/>
    <lineage>
        <taxon>Eukaryota</taxon>
        <taxon>Sar</taxon>
        <taxon>Alveolata</taxon>
        <taxon>Ciliophora</taxon>
        <taxon>Intramacronucleata</taxon>
        <taxon>Oligohymenophorea</taxon>
        <taxon>Peniculida</taxon>
        <taxon>Parameciidae</taxon>
        <taxon>Paramecium</taxon>
    </lineage>
</organism>
<name>A0C8R9_PARTE</name>
<dbReference type="Pfam" id="PF07004">
    <property type="entry name" value="SHIPPO-rpt"/>
    <property type="match status" value="3"/>
</dbReference>
<sequence length="153" mass="17704">MKESKQKYLHQTFGKADRFPKQKYCCETSTFCELIRIKKDSELRGPTFPKGQRKMFNQNSETPGPGNYNISVVRVFRIPPEQPYKVNKEFLDYMNSRPKSIQHVYPGPGAYEFKSTLSKRKISFTRARMGSFSVSQSPGPGQYTISRPVSRVY</sequence>
<feature type="region of interest" description="Disordered" evidence="1">
    <location>
        <begin position="132"/>
        <end position="153"/>
    </location>
</feature>
<dbReference type="InParanoid" id="A0C8R9"/>
<dbReference type="InterPro" id="IPR010736">
    <property type="entry name" value="SHIPPO-rpt"/>
</dbReference>
<dbReference type="GeneID" id="5020368"/>
<evidence type="ECO:0000256" key="1">
    <source>
        <dbReference type="SAM" id="MobiDB-lite"/>
    </source>
</evidence>
<feature type="compositionally biased region" description="Polar residues" evidence="1">
    <location>
        <begin position="132"/>
        <end position="147"/>
    </location>
</feature>
<accession>A0C8R9</accession>
<protein>
    <submittedName>
        <fullName evidence="2">Uncharacterized protein</fullName>
    </submittedName>
</protein>
<keyword evidence="3" id="KW-1185">Reference proteome</keyword>
<dbReference type="AlphaFoldDB" id="A0C8R9"/>
<proteinExistence type="predicted"/>
<evidence type="ECO:0000313" key="2">
    <source>
        <dbReference type="EMBL" id="CAK67186.1"/>
    </source>
</evidence>
<dbReference type="Proteomes" id="UP000000600">
    <property type="component" value="Unassembled WGS sequence"/>
</dbReference>
<dbReference type="RefSeq" id="XP_001434583.1">
    <property type="nucleotide sequence ID" value="XM_001434546.1"/>
</dbReference>